<evidence type="ECO:0000313" key="2">
    <source>
        <dbReference type="EMBL" id="MEG3182660.1"/>
    </source>
</evidence>
<name>A0ABU7YUW2_9GAMM</name>
<feature type="region of interest" description="Disordered" evidence="1">
    <location>
        <begin position="1"/>
        <end position="36"/>
    </location>
</feature>
<dbReference type="Proteomes" id="UP001355056">
    <property type="component" value="Unassembled WGS sequence"/>
</dbReference>
<evidence type="ECO:0000256" key="1">
    <source>
        <dbReference type="SAM" id="MobiDB-lite"/>
    </source>
</evidence>
<feature type="compositionally biased region" description="Polar residues" evidence="1">
    <location>
        <begin position="15"/>
        <end position="30"/>
    </location>
</feature>
<comment type="caution">
    <text evidence="2">The sequence shown here is derived from an EMBL/GenBank/DDBJ whole genome shotgun (WGS) entry which is preliminary data.</text>
</comment>
<dbReference type="EMBL" id="JAXGFP010000001">
    <property type="protein sequence ID" value="MEG3182660.1"/>
    <property type="molecule type" value="Genomic_DNA"/>
</dbReference>
<dbReference type="RefSeq" id="WP_332613984.1">
    <property type="nucleotide sequence ID" value="NZ_JAXGFP010000001.1"/>
</dbReference>
<keyword evidence="3" id="KW-1185">Reference proteome</keyword>
<reference evidence="2 3" key="1">
    <citation type="journal article" date="2016" name="Int. J. Syst. Evol. Microbiol.">
        <title>Lysobacter erysipheiresistens sp. nov., an antagonist of powdery mildew, isolated from tobacco-cultivated soil.</title>
        <authorList>
            <person name="Xie B."/>
            <person name="Li T."/>
            <person name="Lin X."/>
            <person name="Wang C.J."/>
            <person name="Chen Y.J."/>
            <person name="Liu W.J."/>
            <person name="Zhao Z.W."/>
        </authorList>
    </citation>
    <scope>NUCLEOTIDE SEQUENCE [LARGE SCALE GENOMIC DNA]</scope>
    <source>
        <strain evidence="2 3">RS-LYSO-3</strain>
    </source>
</reference>
<evidence type="ECO:0000313" key="3">
    <source>
        <dbReference type="Proteomes" id="UP001355056"/>
    </source>
</evidence>
<organism evidence="2 3">
    <name type="scientific">Novilysobacter erysipheiresistens</name>
    <dbReference type="NCBI Taxonomy" id="1749332"/>
    <lineage>
        <taxon>Bacteria</taxon>
        <taxon>Pseudomonadati</taxon>
        <taxon>Pseudomonadota</taxon>
        <taxon>Gammaproteobacteria</taxon>
        <taxon>Lysobacterales</taxon>
        <taxon>Lysobacteraceae</taxon>
        <taxon>Novilysobacter</taxon>
    </lineage>
</organism>
<accession>A0ABU7YUW2</accession>
<sequence length="78" mass="7932">MSSKDIGDQPAHPFAQTSESYQITGTQHSGLTKRESAAIASLQGQRAGGSKGDPEQVGKLAWADADALFAASGKDGAA</sequence>
<gene>
    <name evidence="2" type="ORF">SNE34_01345</name>
</gene>
<proteinExistence type="predicted"/>
<protein>
    <submittedName>
        <fullName evidence="2">Uncharacterized protein</fullName>
    </submittedName>
</protein>